<keyword evidence="1" id="KW-0472">Membrane</keyword>
<evidence type="ECO:0000256" key="1">
    <source>
        <dbReference type="SAM" id="Phobius"/>
    </source>
</evidence>
<reference evidence="2 3" key="1">
    <citation type="submission" date="2024-01" db="EMBL/GenBank/DDBJ databases">
        <title>The genomes of 5 underutilized Papilionoideae crops provide insights into root nodulation and disease resistanc.</title>
        <authorList>
            <person name="Jiang F."/>
        </authorList>
    </citation>
    <scope>NUCLEOTIDE SEQUENCE [LARGE SCALE GENOMIC DNA]</scope>
    <source>
        <strain evidence="2">DUOXIRENSHENG_FW03</strain>
        <tissue evidence="2">Leaves</tissue>
    </source>
</reference>
<sequence>MVMSYLFENGIKSYLNGGQAPGFLVSVILAVRYVVSSFKFICSRLVFAVAASRMVRQYEPELFSYLKQI</sequence>
<dbReference type="EMBL" id="JAYMYS010000002">
    <property type="protein sequence ID" value="KAK7406275.1"/>
    <property type="molecule type" value="Genomic_DNA"/>
</dbReference>
<dbReference type="Proteomes" id="UP001386955">
    <property type="component" value="Unassembled WGS sequence"/>
</dbReference>
<proteinExistence type="predicted"/>
<keyword evidence="3" id="KW-1185">Reference proteome</keyword>
<feature type="transmembrane region" description="Helical" evidence="1">
    <location>
        <begin position="20"/>
        <end position="47"/>
    </location>
</feature>
<protein>
    <submittedName>
        <fullName evidence="2">Uncharacterized protein</fullName>
    </submittedName>
</protein>
<accession>A0AAN9SV09</accession>
<comment type="caution">
    <text evidence="2">The sequence shown here is derived from an EMBL/GenBank/DDBJ whole genome shotgun (WGS) entry which is preliminary data.</text>
</comment>
<dbReference type="AlphaFoldDB" id="A0AAN9SV09"/>
<organism evidence="2 3">
    <name type="scientific">Psophocarpus tetragonolobus</name>
    <name type="common">Winged bean</name>
    <name type="synonym">Dolichos tetragonolobus</name>
    <dbReference type="NCBI Taxonomy" id="3891"/>
    <lineage>
        <taxon>Eukaryota</taxon>
        <taxon>Viridiplantae</taxon>
        <taxon>Streptophyta</taxon>
        <taxon>Embryophyta</taxon>
        <taxon>Tracheophyta</taxon>
        <taxon>Spermatophyta</taxon>
        <taxon>Magnoliopsida</taxon>
        <taxon>eudicotyledons</taxon>
        <taxon>Gunneridae</taxon>
        <taxon>Pentapetalae</taxon>
        <taxon>rosids</taxon>
        <taxon>fabids</taxon>
        <taxon>Fabales</taxon>
        <taxon>Fabaceae</taxon>
        <taxon>Papilionoideae</taxon>
        <taxon>50 kb inversion clade</taxon>
        <taxon>NPAAA clade</taxon>
        <taxon>indigoferoid/millettioid clade</taxon>
        <taxon>Phaseoleae</taxon>
        <taxon>Psophocarpus</taxon>
    </lineage>
</organism>
<evidence type="ECO:0000313" key="2">
    <source>
        <dbReference type="EMBL" id="KAK7406275.1"/>
    </source>
</evidence>
<gene>
    <name evidence="2" type="ORF">VNO78_07898</name>
</gene>
<keyword evidence="1" id="KW-1133">Transmembrane helix</keyword>
<name>A0AAN9SV09_PSOTE</name>
<keyword evidence="1" id="KW-0812">Transmembrane</keyword>
<evidence type="ECO:0000313" key="3">
    <source>
        <dbReference type="Proteomes" id="UP001386955"/>
    </source>
</evidence>